<sequence length="133" mass="14535">MTQTDKAALSSLMAFALSWSISVGMASVEEGGLVFEVTSTSVDVDEKTDGDLSWNPPADEVAREFTTEMETNIQRAITNVEDRLMNALANQHRLFLPAKGSFLMKDPIFNSKGDLMVKLAYNGADPPKPPPKK</sequence>
<proteinExistence type="predicted"/>
<dbReference type="Proteomes" id="UP000830768">
    <property type="component" value="Chromosome 1"/>
</dbReference>
<dbReference type="EMBL" id="CP090030">
    <property type="protein sequence ID" value="UPK89401.1"/>
    <property type="molecule type" value="Genomic_DNA"/>
</dbReference>
<organism evidence="1 2">
    <name type="scientific">Fusarium solani subsp. cucurbitae</name>
    <name type="common">Neocosmosporum cucurbitae</name>
    <dbReference type="NCBI Taxonomy" id="2747967"/>
    <lineage>
        <taxon>Eukaryota</taxon>
        <taxon>Fungi</taxon>
        <taxon>Dikarya</taxon>
        <taxon>Ascomycota</taxon>
        <taxon>Pezizomycotina</taxon>
        <taxon>Sordariomycetes</taxon>
        <taxon>Hypocreomycetidae</taxon>
        <taxon>Hypocreales</taxon>
        <taxon>Nectriaceae</taxon>
        <taxon>Fusarium</taxon>
        <taxon>Fusarium solani species complex</taxon>
    </lineage>
</organism>
<protein>
    <submittedName>
        <fullName evidence="1">Uncharacterized protein</fullName>
    </submittedName>
</protein>
<keyword evidence="2" id="KW-1185">Reference proteome</keyword>
<name>A0ACD3YKL1_FUSSC</name>
<evidence type="ECO:0000313" key="1">
    <source>
        <dbReference type="EMBL" id="UPK89401.1"/>
    </source>
</evidence>
<reference evidence="1" key="1">
    <citation type="submission" date="2021-11" db="EMBL/GenBank/DDBJ databases">
        <title>Fusarium solani-melongenae Genome sequencing and assembly.</title>
        <authorList>
            <person name="Xie S."/>
            <person name="Huang L."/>
            <person name="Zhang X."/>
        </authorList>
    </citation>
    <scope>NUCLEOTIDE SEQUENCE</scope>
    <source>
        <strain evidence="1">CRI 24-3</strain>
    </source>
</reference>
<accession>A0ACD3YKL1</accession>
<evidence type="ECO:0000313" key="2">
    <source>
        <dbReference type="Proteomes" id="UP000830768"/>
    </source>
</evidence>
<gene>
    <name evidence="1" type="ORF">LCI18_000336</name>
</gene>